<protein>
    <submittedName>
        <fullName evidence="3">Glycosyltransferase family 2 protein</fullName>
    </submittedName>
</protein>
<comment type="caution">
    <text evidence="3">The sequence shown here is derived from an EMBL/GenBank/DDBJ whole genome shotgun (WGS) entry which is preliminary data.</text>
</comment>
<dbReference type="PANTHER" id="PTHR43630">
    <property type="entry name" value="POLY-BETA-1,6-N-ACETYL-D-GLUCOSAMINE SYNTHASE"/>
    <property type="match status" value="1"/>
</dbReference>
<reference evidence="3 4" key="1">
    <citation type="submission" date="2018-08" db="EMBL/GenBank/DDBJ databases">
        <title>A genome reference for cultivated species of the human gut microbiota.</title>
        <authorList>
            <person name="Zou Y."/>
            <person name="Xue W."/>
            <person name="Luo G."/>
        </authorList>
    </citation>
    <scope>NUCLEOTIDE SEQUENCE [LARGE SCALE GENOMIC DNA]</scope>
    <source>
        <strain evidence="3 4">AM16-50</strain>
    </source>
</reference>
<evidence type="ECO:0000313" key="3">
    <source>
        <dbReference type="EMBL" id="RHH78446.1"/>
    </source>
</evidence>
<accession>A0A414XX29</accession>
<organism evidence="3 4">
    <name type="scientific">Parabacteroides merdae</name>
    <dbReference type="NCBI Taxonomy" id="46503"/>
    <lineage>
        <taxon>Bacteria</taxon>
        <taxon>Pseudomonadati</taxon>
        <taxon>Bacteroidota</taxon>
        <taxon>Bacteroidia</taxon>
        <taxon>Bacteroidales</taxon>
        <taxon>Tannerellaceae</taxon>
        <taxon>Parabacteroides</taxon>
    </lineage>
</organism>
<dbReference type="SUPFAM" id="SSF53448">
    <property type="entry name" value="Nucleotide-diphospho-sugar transferases"/>
    <property type="match status" value="1"/>
</dbReference>
<dbReference type="AlphaFoldDB" id="A0A414XX29"/>
<dbReference type="Proteomes" id="UP000283732">
    <property type="component" value="Unassembled WGS sequence"/>
</dbReference>
<proteinExistence type="inferred from homology"/>
<comment type="similarity">
    <text evidence="1">Belongs to the glycosyltransferase 2 family. WaaE/KdtX subfamily.</text>
</comment>
<keyword evidence="3" id="KW-0808">Transferase</keyword>
<evidence type="ECO:0000256" key="1">
    <source>
        <dbReference type="ARBA" id="ARBA00038494"/>
    </source>
</evidence>
<dbReference type="GO" id="GO:0016740">
    <property type="term" value="F:transferase activity"/>
    <property type="evidence" value="ECO:0007669"/>
    <property type="project" value="UniProtKB-KW"/>
</dbReference>
<dbReference type="InterPro" id="IPR001173">
    <property type="entry name" value="Glyco_trans_2-like"/>
</dbReference>
<feature type="domain" description="Glycosyltransferase 2-like" evidence="2">
    <location>
        <begin position="5"/>
        <end position="100"/>
    </location>
</feature>
<gene>
    <name evidence="3" type="ORF">DW191_07135</name>
</gene>
<sequence length="296" mass="35054">MQNLSVIILTYNEEKHIARCIDNVKRIAKQIYVVDSYSTDSTCDIAREHGAIVLQNKYVNQAQQFIWAMENCPIKTEWTMRLDADEYLTDELIVELKGKLSLLPIDVTGCMLPLMVKFLGRPLKYGKIRKIQILRLWRTGKAMMEQRWMDERCYVIEGKVVAMNNYFIDENLNGIHAWTQKHNNYANREIVAAYEGYWNDTVSGGNGLETRNKEKGKYYKLPKFLRAFIYFFVRYICFGGFLDGKPGFIWATLQAYWYRYLIDAKIEEMEYYIGKNPTPKEMRMYFKERFNINVDK</sequence>
<dbReference type="Gene3D" id="3.90.550.10">
    <property type="entry name" value="Spore Coat Polysaccharide Biosynthesis Protein SpsA, Chain A"/>
    <property type="match status" value="1"/>
</dbReference>
<dbReference type="Pfam" id="PF00535">
    <property type="entry name" value="Glycos_transf_2"/>
    <property type="match status" value="1"/>
</dbReference>
<dbReference type="EMBL" id="QRKC01000002">
    <property type="protein sequence ID" value="RHH78446.1"/>
    <property type="molecule type" value="Genomic_DNA"/>
</dbReference>
<dbReference type="InterPro" id="IPR029044">
    <property type="entry name" value="Nucleotide-diphossugar_trans"/>
</dbReference>
<name>A0A414XX29_9BACT</name>
<dbReference type="CDD" id="cd02511">
    <property type="entry name" value="Beta4Glucosyltransferase"/>
    <property type="match status" value="1"/>
</dbReference>
<evidence type="ECO:0000313" key="4">
    <source>
        <dbReference type="Proteomes" id="UP000283732"/>
    </source>
</evidence>
<evidence type="ECO:0000259" key="2">
    <source>
        <dbReference type="Pfam" id="PF00535"/>
    </source>
</evidence>
<dbReference type="RefSeq" id="WP_122291068.1">
    <property type="nucleotide sequence ID" value="NZ_BAABZJ010000001.1"/>
</dbReference>
<dbReference type="PANTHER" id="PTHR43630:SF2">
    <property type="entry name" value="GLYCOSYLTRANSFERASE"/>
    <property type="match status" value="1"/>
</dbReference>